<feature type="domain" description="DUF7725" evidence="3">
    <location>
        <begin position="636"/>
        <end position="708"/>
    </location>
</feature>
<dbReference type="Proteomes" id="UP001141806">
    <property type="component" value="Unassembled WGS sequence"/>
</dbReference>
<organism evidence="4 5">
    <name type="scientific">Protea cynaroides</name>
    <dbReference type="NCBI Taxonomy" id="273540"/>
    <lineage>
        <taxon>Eukaryota</taxon>
        <taxon>Viridiplantae</taxon>
        <taxon>Streptophyta</taxon>
        <taxon>Embryophyta</taxon>
        <taxon>Tracheophyta</taxon>
        <taxon>Spermatophyta</taxon>
        <taxon>Magnoliopsida</taxon>
        <taxon>Proteales</taxon>
        <taxon>Proteaceae</taxon>
        <taxon>Protea</taxon>
    </lineage>
</organism>
<dbReference type="Pfam" id="PF24851">
    <property type="entry name" value="DUF7725"/>
    <property type="match status" value="1"/>
</dbReference>
<dbReference type="OrthoDB" id="2020644at2759"/>
<dbReference type="PANTHER" id="PTHR35766">
    <property type="entry name" value="OS08G0543600 PROTEIN"/>
    <property type="match status" value="1"/>
</dbReference>
<evidence type="ECO:0000313" key="5">
    <source>
        <dbReference type="Proteomes" id="UP001141806"/>
    </source>
</evidence>
<dbReference type="EMBL" id="JAMYWD010000012">
    <property type="protein sequence ID" value="KAJ4952906.1"/>
    <property type="molecule type" value="Genomic_DNA"/>
</dbReference>
<feature type="compositionally biased region" description="Low complexity" evidence="2">
    <location>
        <begin position="829"/>
        <end position="842"/>
    </location>
</feature>
<keyword evidence="5" id="KW-1185">Reference proteome</keyword>
<evidence type="ECO:0000256" key="1">
    <source>
        <dbReference type="SAM" id="Coils"/>
    </source>
</evidence>
<keyword evidence="1" id="KW-0175">Coiled coil</keyword>
<dbReference type="PANTHER" id="PTHR35766:SF1">
    <property type="entry name" value="OS08G0543600 PROTEIN"/>
    <property type="match status" value="1"/>
</dbReference>
<feature type="coiled-coil region" evidence="1">
    <location>
        <begin position="130"/>
        <end position="237"/>
    </location>
</feature>
<feature type="compositionally biased region" description="Polar residues" evidence="2">
    <location>
        <begin position="871"/>
        <end position="882"/>
    </location>
</feature>
<evidence type="ECO:0000259" key="3">
    <source>
        <dbReference type="Pfam" id="PF24851"/>
    </source>
</evidence>
<name>A0A9Q0JV35_9MAGN</name>
<feature type="compositionally biased region" description="Polar residues" evidence="2">
    <location>
        <begin position="530"/>
        <end position="543"/>
    </location>
</feature>
<dbReference type="InterPro" id="IPR056142">
    <property type="entry name" value="DUF7725"/>
</dbReference>
<dbReference type="AlphaFoldDB" id="A0A9Q0JV35"/>
<gene>
    <name evidence="4" type="ORF">NE237_029738</name>
</gene>
<feature type="region of interest" description="Disordered" evidence="2">
    <location>
        <begin position="583"/>
        <end position="603"/>
    </location>
</feature>
<reference evidence="4" key="1">
    <citation type="journal article" date="2023" name="Plant J.">
        <title>The genome of the king protea, Protea cynaroides.</title>
        <authorList>
            <person name="Chang J."/>
            <person name="Duong T.A."/>
            <person name="Schoeman C."/>
            <person name="Ma X."/>
            <person name="Roodt D."/>
            <person name="Barker N."/>
            <person name="Li Z."/>
            <person name="Van de Peer Y."/>
            <person name="Mizrachi E."/>
        </authorList>
    </citation>
    <scope>NUCLEOTIDE SEQUENCE</scope>
    <source>
        <tissue evidence="4">Young leaves</tissue>
    </source>
</reference>
<feature type="region of interest" description="Disordered" evidence="2">
    <location>
        <begin position="530"/>
        <end position="555"/>
    </location>
</feature>
<proteinExistence type="predicted"/>
<sequence>MEAAAGFAAGRGGSLPMTSSQSARKQWRAVSENSVRNAGHEDLEVGHELERSKLAQSDERTIYEQGAGPLDADFCSITLDGSLDDNILRQRLHSISRQREELQHMEIELQAQAIARSELMEMQNNFDAQIKEHANVAAKLKGQLQEREQTIHELETNMEEKERELRAIKIDNEAVWAKEDLLREQNKELATIRRERDNSEAERTQHFKQIHELKEHIQEKDRQLLELEEQNRVAQEAILYKDEQLREAQAWIARVQEMDALQSTTNHSLQAELRERTEQFNQIWLGCQRQFADVERMHLHTIQQLQLELVEARERSGIYNDESRMSHAAAKDASTFGQNRGVNDGGTLNGNPGAPLNVTVDNVAPFVTTGNSSTKNDHVPGVPVAPSSLLGVGTYLPPGQMTALHPFIMHQQGVLQSLPTTNSHVPQSNMNHFQPVSPMSSHPHWQNQQAAPEGSQMSNQNQYQPSQTEQNLLRSDARYEYELTGNGQVLRSDYLDTHLSSNQESDSVITSSSQEAQLHESRCKGYLMPQQPQNSQEISSQFHDASRFGPPEQNETKMNLTQEQDENVAEANHSLGQCLNAEQSWSATHASPSDSPSLPVNSSETADFHRVVPEVSISAGRASNVLTLGKISESTLLDEKSLLACIVRAIPAGSGGRVKISSTLLNRLGKMLAPLHWHDYKKKYGKLDDFVAGHPELFVIEGDSIQLREGAQEIISATAAVAKVAAAAAVSAPYSSLLPSVAVTPMAQTHRLKKVPSIDAKPVKVASTETPIATPGDVSDKLSQYSAMQNQHSNGVCFNIAQGLSNVKILSKPKDVQESNGFQSEIRAGHSSVHSSVGNGSNPDRTGLASFPNKGSSNGRHGTNFGGKQQGRATSAALTSRR</sequence>
<feature type="region of interest" description="Disordered" evidence="2">
    <location>
        <begin position="419"/>
        <end position="470"/>
    </location>
</feature>
<accession>A0A9Q0JV35</accession>
<protein>
    <recommendedName>
        <fullName evidence="3">DUF7725 domain-containing protein</fullName>
    </recommendedName>
</protein>
<evidence type="ECO:0000256" key="2">
    <source>
        <dbReference type="SAM" id="MobiDB-lite"/>
    </source>
</evidence>
<evidence type="ECO:0000313" key="4">
    <source>
        <dbReference type="EMBL" id="KAJ4952906.1"/>
    </source>
</evidence>
<feature type="region of interest" description="Disordered" evidence="2">
    <location>
        <begin position="1"/>
        <end position="32"/>
    </location>
</feature>
<feature type="region of interest" description="Disordered" evidence="2">
    <location>
        <begin position="827"/>
        <end position="882"/>
    </location>
</feature>
<comment type="caution">
    <text evidence="4">The sequence shown here is derived from an EMBL/GenBank/DDBJ whole genome shotgun (WGS) entry which is preliminary data.</text>
</comment>